<reference evidence="2" key="1">
    <citation type="journal article" date="2019" name="Int. J. Syst. Evol. Microbiol.">
        <title>The Global Catalogue of Microorganisms (GCM) 10K type strain sequencing project: providing services to taxonomists for standard genome sequencing and annotation.</title>
        <authorList>
            <consortium name="The Broad Institute Genomics Platform"/>
            <consortium name="The Broad Institute Genome Sequencing Center for Infectious Disease"/>
            <person name="Wu L."/>
            <person name="Ma J."/>
        </authorList>
    </citation>
    <scope>NUCLEOTIDE SEQUENCE [LARGE SCALE GENOMIC DNA]</scope>
    <source>
        <strain evidence="2">VKM B-3226</strain>
    </source>
</reference>
<organism evidence="1 2">
    <name type="scientific">Paracoccus simplex</name>
    <dbReference type="NCBI Taxonomy" id="2086346"/>
    <lineage>
        <taxon>Bacteria</taxon>
        <taxon>Pseudomonadati</taxon>
        <taxon>Pseudomonadota</taxon>
        <taxon>Alphaproteobacteria</taxon>
        <taxon>Rhodobacterales</taxon>
        <taxon>Paracoccaceae</taxon>
        <taxon>Paracoccus</taxon>
    </lineage>
</organism>
<evidence type="ECO:0008006" key="3">
    <source>
        <dbReference type="Google" id="ProtNLM"/>
    </source>
</evidence>
<evidence type="ECO:0000313" key="2">
    <source>
        <dbReference type="Proteomes" id="UP001595596"/>
    </source>
</evidence>
<protein>
    <recommendedName>
        <fullName evidence="3">DUF4280 domain-containing protein</fullName>
    </recommendedName>
</protein>
<accession>A0ABV7S2V6</accession>
<gene>
    <name evidence="1" type="ORF">ACFOMP_17520</name>
</gene>
<sequence length="108" mass="10749">MTSLLHRGATILCPHGGQAQPGSSSTRVQLGGQPAVTVAHMMTISGCPFTSGTNPMPCTQVQWTTPAARVTIEGSPALLSSSGGICIGAAGPAGPPQVVASQIRVTGQ</sequence>
<dbReference type="EMBL" id="JBHRXE010000055">
    <property type="protein sequence ID" value="MFC3571254.1"/>
    <property type="molecule type" value="Genomic_DNA"/>
</dbReference>
<dbReference type="RefSeq" id="WP_289895558.1">
    <property type="nucleotide sequence ID" value="NZ_JBHRXE010000055.1"/>
</dbReference>
<keyword evidence="2" id="KW-1185">Reference proteome</keyword>
<name>A0ABV7S2V6_9RHOB</name>
<dbReference type="Proteomes" id="UP001595596">
    <property type="component" value="Unassembled WGS sequence"/>
</dbReference>
<comment type="caution">
    <text evidence="1">The sequence shown here is derived from an EMBL/GenBank/DDBJ whole genome shotgun (WGS) entry which is preliminary data.</text>
</comment>
<proteinExistence type="predicted"/>
<evidence type="ECO:0000313" key="1">
    <source>
        <dbReference type="EMBL" id="MFC3571254.1"/>
    </source>
</evidence>